<sequence length="285" mass="31853">GIAFNLGQDQQSLVPTVDDLIEVFLAYFRQPEMVHFFKEMASAKAQGYLRPFTIDEDQSIGVTFPSNPSIRAVICRYDRYLGEPFNGVVIPTMVRAMGINQTGCLKLGINYLMSIKAIDLAKQILPDAASALFLDDNPWRDLRERSITEWDSSCCLIALKDGSVIKIPESNLILPSVTIQGVVALLKQKGIPVSERHISYGELIEKVEAQEVVTICSIGTAGILNRCHKLLLIDENHQLIAEHVAFEEHELFPLLGTMKTSYWEMYQGKVALPPGIRLEKYSLEA</sequence>
<comment type="cofactor">
    <cofactor evidence="1">
        <name>pyridoxal 5'-phosphate</name>
        <dbReference type="ChEBI" id="CHEBI:597326"/>
    </cofactor>
</comment>
<dbReference type="PANTHER" id="PTHR11825:SF44">
    <property type="entry name" value="BRANCHED-CHAIN-AMINO-ACID AMINOTRANSFERASE"/>
    <property type="match status" value="1"/>
</dbReference>
<evidence type="ECO:0000313" key="4">
    <source>
        <dbReference type="EMBL" id="MFC1854037.1"/>
    </source>
</evidence>
<dbReference type="SUPFAM" id="SSF56752">
    <property type="entry name" value="D-aminoacid aminotransferase-like PLP-dependent enzymes"/>
    <property type="match status" value="1"/>
</dbReference>
<gene>
    <name evidence="4" type="ORF">ACFL27_27960</name>
</gene>
<keyword evidence="3" id="KW-0663">Pyridoxal phosphate</keyword>
<dbReference type="Gene3D" id="3.20.10.10">
    <property type="entry name" value="D-amino Acid Aminotransferase, subunit A, domain 2"/>
    <property type="match status" value="1"/>
</dbReference>
<keyword evidence="5" id="KW-1185">Reference proteome</keyword>
<protein>
    <recommendedName>
        <fullName evidence="6">Branched-chain amino acid aminotransferase</fullName>
    </recommendedName>
</protein>
<organism evidence="4 5">
    <name type="scientific">candidate division CSSED10-310 bacterium</name>
    <dbReference type="NCBI Taxonomy" id="2855610"/>
    <lineage>
        <taxon>Bacteria</taxon>
        <taxon>Bacteria division CSSED10-310</taxon>
    </lineage>
</organism>
<dbReference type="Proteomes" id="UP001594351">
    <property type="component" value="Unassembled WGS sequence"/>
</dbReference>
<dbReference type="PANTHER" id="PTHR11825">
    <property type="entry name" value="SUBGROUP IIII AMINOTRANSFERASE"/>
    <property type="match status" value="1"/>
</dbReference>
<comment type="similarity">
    <text evidence="2">Belongs to the class-IV pyridoxal-phosphate-dependent aminotransferase family.</text>
</comment>
<evidence type="ECO:0000313" key="5">
    <source>
        <dbReference type="Proteomes" id="UP001594351"/>
    </source>
</evidence>
<dbReference type="InterPro" id="IPR043132">
    <property type="entry name" value="BCAT-like_C"/>
</dbReference>
<evidence type="ECO:0000256" key="3">
    <source>
        <dbReference type="ARBA" id="ARBA00022898"/>
    </source>
</evidence>
<dbReference type="InterPro" id="IPR005786">
    <property type="entry name" value="B_amino_transII"/>
</dbReference>
<reference evidence="4 5" key="1">
    <citation type="submission" date="2024-09" db="EMBL/GenBank/DDBJ databases">
        <title>Laminarin stimulates single cell rates of sulfate reduction while oxygen inhibits transcriptomic activity in coastal marine sediment.</title>
        <authorList>
            <person name="Lindsay M."/>
            <person name="Orcutt B."/>
            <person name="Emerson D."/>
            <person name="Stepanauskas R."/>
            <person name="D'Angelo T."/>
        </authorList>
    </citation>
    <scope>NUCLEOTIDE SEQUENCE [LARGE SCALE GENOMIC DNA]</scope>
    <source>
        <strain evidence="4">SAG AM-311-K15</strain>
    </source>
</reference>
<proteinExistence type="inferred from homology"/>
<evidence type="ECO:0000256" key="1">
    <source>
        <dbReference type="ARBA" id="ARBA00001933"/>
    </source>
</evidence>
<accession>A0ABV6Z6G7</accession>
<evidence type="ECO:0000256" key="2">
    <source>
        <dbReference type="ARBA" id="ARBA00009320"/>
    </source>
</evidence>
<dbReference type="EMBL" id="JBHPBY010000690">
    <property type="protein sequence ID" value="MFC1854037.1"/>
    <property type="molecule type" value="Genomic_DNA"/>
</dbReference>
<dbReference type="InterPro" id="IPR036038">
    <property type="entry name" value="Aminotransferase-like"/>
</dbReference>
<name>A0ABV6Z6G7_UNCC1</name>
<evidence type="ECO:0008006" key="6">
    <source>
        <dbReference type="Google" id="ProtNLM"/>
    </source>
</evidence>
<feature type="non-terminal residue" evidence="4">
    <location>
        <position position="1"/>
    </location>
</feature>
<comment type="caution">
    <text evidence="4">The sequence shown here is derived from an EMBL/GenBank/DDBJ whole genome shotgun (WGS) entry which is preliminary data.</text>
</comment>